<accession>A0A2G8KWW9</accession>
<evidence type="ECO:0000256" key="4">
    <source>
        <dbReference type="SAM" id="MobiDB-lite"/>
    </source>
</evidence>
<dbReference type="InterPro" id="IPR036034">
    <property type="entry name" value="PDZ_sf"/>
</dbReference>
<sequence length="150" mass="16569">MNGGIQVDLITPNGGVVKDRHSYGLDNTGFTFQEQDSDSWDKSTTDESDPEDNMIRNQLNPVKDVLLVMGENDQRFGFSFIGGTDEGLRPTVDEMLPGSPADRADLEVGDEIIEVNGNTLESATHAEVITHIQQCVKSRTICLRVKRKSM</sequence>
<evidence type="ECO:0000313" key="6">
    <source>
        <dbReference type="EMBL" id="PIK52507.1"/>
    </source>
</evidence>
<dbReference type="GO" id="GO:0005886">
    <property type="term" value="C:plasma membrane"/>
    <property type="evidence" value="ECO:0007669"/>
    <property type="project" value="TreeGrafter"/>
</dbReference>
<organism evidence="6 7">
    <name type="scientific">Stichopus japonicus</name>
    <name type="common">Sea cucumber</name>
    <dbReference type="NCBI Taxonomy" id="307972"/>
    <lineage>
        <taxon>Eukaryota</taxon>
        <taxon>Metazoa</taxon>
        <taxon>Echinodermata</taxon>
        <taxon>Eleutherozoa</taxon>
        <taxon>Echinozoa</taxon>
        <taxon>Holothuroidea</taxon>
        <taxon>Aspidochirotacea</taxon>
        <taxon>Aspidochirotida</taxon>
        <taxon>Stichopodidae</taxon>
        <taxon>Apostichopus</taxon>
    </lineage>
</organism>
<feature type="non-terminal residue" evidence="6">
    <location>
        <position position="150"/>
    </location>
</feature>
<dbReference type="SUPFAM" id="SSF50156">
    <property type="entry name" value="PDZ domain-like"/>
    <property type="match status" value="1"/>
</dbReference>
<keyword evidence="2" id="KW-0677">Repeat</keyword>
<dbReference type="CDD" id="cd00136">
    <property type="entry name" value="PDZ_canonical"/>
    <property type="match status" value="1"/>
</dbReference>
<dbReference type="PROSITE" id="PS50106">
    <property type="entry name" value="PDZ"/>
    <property type="match status" value="1"/>
</dbReference>
<comment type="subcellular location">
    <subcellularLocation>
        <location evidence="1">Cell projection</location>
    </subcellularLocation>
</comment>
<evidence type="ECO:0000256" key="1">
    <source>
        <dbReference type="ARBA" id="ARBA00004316"/>
    </source>
</evidence>
<feature type="region of interest" description="Disordered" evidence="4">
    <location>
        <begin position="27"/>
        <end position="55"/>
    </location>
</feature>
<keyword evidence="3" id="KW-0966">Cell projection</keyword>
<dbReference type="STRING" id="307972.A0A2G8KWW9"/>
<reference evidence="6 7" key="1">
    <citation type="journal article" date="2017" name="PLoS Biol.">
        <title>The sea cucumber genome provides insights into morphological evolution and visceral regeneration.</title>
        <authorList>
            <person name="Zhang X."/>
            <person name="Sun L."/>
            <person name="Yuan J."/>
            <person name="Sun Y."/>
            <person name="Gao Y."/>
            <person name="Zhang L."/>
            <person name="Li S."/>
            <person name="Dai H."/>
            <person name="Hamel J.F."/>
            <person name="Liu C."/>
            <person name="Yu Y."/>
            <person name="Liu S."/>
            <person name="Lin W."/>
            <person name="Guo K."/>
            <person name="Jin S."/>
            <person name="Xu P."/>
            <person name="Storey K.B."/>
            <person name="Huan P."/>
            <person name="Zhang T."/>
            <person name="Zhou Y."/>
            <person name="Zhang J."/>
            <person name="Lin C."/>
            <person name="Li X."/>
            <person name="Xing L."/>
            <person name="Huo D."/>
            <person name="Sun M."/>
            <person name="Wang L."/>
            <person name="Mercier A."/>
            <person name="Li F."/>
            <person name="Yang H."/>
            <person name="Xiang J."/>
        </authorList>
    </citation>
    <scope>NUCLEOTIDE SEQUENCE [LARGE SCALE GENOMIC DNA]</scope>
    <source>
        <strain evidence="6">Shaxun</strain>
        <tissue evidence="6">Muscle</tissue>
    </source>
</reference>
<proteinExistence type="predicted"/>
<comment type="caution">
    <text evidence="6">The sequence shown here is derived from an EMBL/GenBank/DDBJ whole genome shotgun (WGS) entry which is preliminary data.</text>
</comment>
<dbReference type="SMART" id="SM00228">
    <property type="entry name" value="PDZ"/>
    <property type="match status" value="1"/>
</dbReference>
<dbReference type="Gene3D" id="2.30.42.10">
    <property type="match status" value="1"/>
</dbReference>
<dbReference type="OrthoDB" id="6283214at2759"/>
<name>A0A2G8KWW9_STIJA</name>
<dbReference type="Proteomes" id="UP000230750">
    <property type="component" value="Unassembled WGS sequence"/>
</dbReference>
<dbReference type="InterPro" id="IPR001478">
    <property type="entry name" value="PDZ"/>
</dbReference>
<dbReference type="AlphaFoldDB" id="A0A2G8KWW9"/>
<evidence type="ECO:0000259" key="5">
    <source>
        <dbReference type="PROSITE" id="PS50106"/>
    </source>
</evidence>
<feature type="domain" description="PDZ" evidence="5">
    <location>
        <begin position="64"/>
        <end position="147"/>
    </location>
</feature>
<dbReference type="PANTHER" id="PTHR23116">
    <property type="entry name" value="PDZ DOMAIN CONTAINING WHIRLIN AND HARMONIN-RELATED"/>
    <property type="match status" value="1"/>
</dbReference>
<dbReference type="Pfam" id="PF00595">
    <property type="entry name" value="PDZ"/>
    <property type="match status" value="1"/>
</dbReference>
<protein>
    <recommendedName>
        <fullName evidence="5">PDZ domain-containing protein</fullName>
    </recommendedName>
</protein>
<gene>
    <name evidence="6" type="ORF">BSL78_10605</name>
</gene>
<evidence type="ECO:0000313" key="7">
    <source>
        <dbReference type="Proteomes" id="UP000230750"/>
    </source>
</evidence>
<dbReference type="EMBL" id="MRZV01000326">
    <property type="protein sequence ID" value="PIK52507.1"/>
    <property type="molecule type" value="Genomic_DNA"/>
</dbReference>
<dbReference type="GO" id="GO:0042995">
    <property type="term" value="C:cell projection"/>
    <property type="evidence" value="ECO:0007669"/>
    <property type="project" value="UniProtKB-SubCell"/>
</dbReference>
<keyword evidence="7" id="KW-1185">Reference proteome</keyword>
<dbReference type="PANTHER" id="PTHR23116:SF29">
    <property type="entry name" value="PDZ DOMAIN-CONTAINING PROTEIN 7"/>
    <property type="match status" value="1"/>
</dbReference>
<dbReference type="InterPro" id="IPR051844">
    <property type="entry name" value="USH2_Complex_Protein"/>
</dbReference>
<evidence type="ECO:0000256" key="3">
    <source>
        <dbReference type="ARBA" id="ARBA00023273"/>
    </source>
</evidence>
<evidence type="ECO:0000256" key="2">
    <source>
        <dbReference type="ARBA" id="ARBA00022737"/>
    </source>
</evidence>